<evidence type="ECO:0000259" key="1">
    <source>
        <dbReference type="Pfam" id="PF01208"/>
    </source>
</evidence>
<feature type="domain" description="Uroporphyrinogen decarboxylase (URO-D)" evidence="1">
    <location>
        <begin position="153"/>
        <end position="340"/>
    </location>
</feature>
<comment type="caution">
    <text evidence="2">The sequence shown here is derived from an EMBL/GenBank/DDBJ whole genome shotgun (WGS) entry which is preliminary data.</text>
</comment>
<dbReference type="InterPro" id="IPR052024">
    <property type="entry name" value="Methanogen_methyltrans"/>
</dbReference>
<keyword evidence="3" id="KW-1185">Reference proteome</keyword>
<dbReference type="Pfam" id="PF01208">
    <property type="entry name" value="URO-D"/>
    <property type="match status" value="1"/>
</dbReference>
<reference evidence="2 3" key="1">
    <citation type="submission" date="2019-08" db="EMBL/GenBank/DDBJ databases">
        <title>In-depth cultivation of the pig gut microbiome towards novel bacterial diversity and tailored functional studies.</title>
        <authorList>
            <person name="Wylensek D."/>
            <person name="Hitch T.C.A."/>
            <person name="Clavel T."/>
        </authorList>
    </citation>
    <scope>NUCLEOTIDE SEQUENCE [LARGE SCALE GENOMIC DNA]</scope>
    <source>
        <strain evidence="2 3">BBE-744-WT-12</strain>
    </source>
</reference>
<dbReference type="PANTHER" id="PTHR47099">
    <property type="entry name" value="METHYLCOBAMIDE:COM METHYLTRANSFERASE MTBA"/>
    <property type="match status" value="1"/>
</dbReference>
<dbReference type="InterPro" id="IPR038071">
    <property type="entry name" value="UROD/MetE-like_sf"/>
</dbReference>
<dbReference type="PANTHER" id="PTHR47099:SF1">
    <property type="entry name" value="METHYLCOBAMIDE:COM METHYLTRANSFERASE MTBA"/>
    <property type="match status" value="1"/>
</dbReference>
<dbReference type="InterPro" id="IPR000257">
    <property type="entry name" value="Uroporphyrinogen_deCOase"/>
</dbReference>
<dbReference type="GO" id="GO:0004853">
    <property type="term" value="F:uroporphyrinogen decarboxylase activity"/>
    <property type="evidence" value="ECO:0007669"/>
    <property type="project" value="InterPro"/>
</dbReference>
<dbReference type="AlphaFoldDB" id="A0A844FY88"/>
<proteinExistence type="predicted"/>
<evidence type="ECO:0000313" key="2">
    <source>
        <dbReference type="EMBL" id="MST96270.1"/>
    </source>
</evidence>
<dbReference type="EMBL" id="VUNS01000003">
    <property type="protein sequence ID" value="MST96270.1"/>
    <property type="molecule type" value="Genomic_DNA"/>
</dbReference>
<sequence length="354" mass="40385">MSYRDGFAALNLEFSPKIPRTEYSAAHCHWELVKRATGMELDLSIPENRPAATRAFLKAWDYGMMWSVLVHRDYLERAGAAVTDMGHAVFSGEDYNDKTSRPYLSPEDVYAVDPARQFARFSSGILAAEFEADYRRCIAAFGDDLVNMSGTYISLFSGLIDLFGWEALLLAMGDDPERFLRVVDSYAEWMEQFFDGFARSNVPVMMVHDDLCWTSGPVTSPEWYRRHIFPHLKRFIRKVREAGKLIYFTSDGLIEAFYSDIAGLGVNAVVMEPCNDIFRFAETYGDRVGFVGGMDCRTLTYGSKEEIRSCMERLMALGRRYPGFMLAVGNHLSVDVPVDRALYYNELYESMAYR</sequence>
<protein>
    <recommendedName>
        <fullName evidence="1">Uroporphyrinogen decarboxylase (URO-D) domain-containing protein</fullName>
    </recommendedName>
</protein>
<name>A0A844FY88_9BACT</name>
<dbReference type="Gene3D" id="3.20.20.210">
    <property type="match status" value="1"/>
</dbReference>
<gene>
    <name evidence="2" type="ORF">FYJ85_04310</name>
</gene>
<organism evidence="2 3">
    <name type="scientific">Victivallis lenta</name>
    <dbReference type="NCBI Taxonomy" id="2606640"/>
    <lineage>
        <taxon>Bacteria</taxon>
        <taxon>Pseudomonadati</taxon>
        <taxon>Lentisphaerota</taxon>
        <taxon>Lentisphaeria</taxon>
        <taxon>Victivallales</taxon>
        <taxon>Victivallaceae</taxon>
        <taxon>Victivallis</taxon>
    </lineage>
</organism>
<dbReference type="GO" id="GO:0006779">
    <property type="term" value="P:porphyrin-containing compound biosynthetic process"/>
    <property type="evidence" value="ECO:0007669"/>
    <property type="project" value="InterPro"/>
</dbReference>
<evidence type="ECO:0000313" key="3">
    <source>
        <dbReference type="Proteomes" id="UP000435649"/>
    </source>
</evidence>
<dbReference type="RefSeq" id="WP_106053927.1">
    <property type="nucleotide sequence ID" value="NZ_DBFCGB010000276.1"/>
</dbReference>
<dbReference type="Proteomes" id="UP000435649">
    <property type="component" value="Unassembled WGS sequence"/>
</dbReference>
<dbReference type="SUPFAM" id="SSF51726">
    <property type="entry name" value="UROD/MetE-like"/>
    <property type="match status" value="1"/>
</dbReference>
<accession>A0A844FY88</accession>